<dbReference type="Proteomes" id="UP000263486">
    <property type="component" value="Unassembled WGS sequence"/>
</dbReference>
<dbReference type="Pfam" id="PF01933">
    <property type="entry name" value="CofD"/>
    <property type="match status" value="1"/>
</dbReference>
<dbReference type="InterPro" id="IPR038136">
    <property type="entry name" value="CofD-like_dom_sf"/>
</dbReference>
<dbReference type="NCBIfam" id="TIGR01826">
    <property type="entry name" value="CofD_related"/>
    <property type="match status" value="1"/>
</dbReference>
<evidence type="ECO:0000313" key="3">
    <source>
        <dbReference type="EMBL" id="REI39355.1"/>
    </source>
</evidence>
<keyword evidence="4" id="KW-1185">Reference proteome</keyword>
<dbReference type="SUPFAM" id="SSF142338">
    <property type="entry name" value="CofD-like"/>
    <property type="match status" value="1"/>
</dbReference>
<comment type="caution">
    <text evidence="3">The sequence shown here is derived from an EMBL/GenBank/DDBJ whole genome shotgun (WGS) entry which is preliminary data.</text>
</comment>
<comment type="function">
    <text evidence="2">Required for morphogenesis under gluconeogenic growth conditions.</text>
</comment>
<comment type="similarity">
    <text evidence="2">Belongs to the gluconeogenesis factor family.</text>
</comment>
<reference evidence="3 4" key="1">
    <citation type="submission" date="2018-08" db="EMBL/GenBank/DDBJ databases">
        <title>Draft genome sequence of Psychrilyobacter sp. strain SD5 isolated from Black Sea water.</title>
        <authorList>
            <person name="Yadav S."/>
            <person name="Villanueva L."/>
            <person name="Damste J.S.S."/>
        </authorList>
    </citation>
    <scope>NUCLEOTIDE SEQUENCE [LARGE SCALE GENOMIC DNA]</scope>
    <source>
        <strain evidence="3 4">SD5</strain>
    </source>
</reference>
<name>A0ABX9KCZ5_9FUSO</name>
<dbReference type="HAMAP" id="MF_00973">
    <property type="entry name" value="Gluconeogen_factor"/>
    <property type="match status" value="1"/>
</dbReference>
<keyword evidence="1 2" id="KW-0963">Cytoplasm</keyword>
<dbReference type="EMBL" id="QUAJ01000049">
    <property type="protein sequence ID" value="REI39355.1"/>
    <property type="molecule type" value="Genomic_DNA"/>
</dbReference>
<comment type="subcellular location">
    <subcellularLocation>
        <location evidence="2">Cytoplasm</location>
    </subcellularLocation>
</comment>
<dbReference type="PANTHER" id="PTHR30135">
    <property type="entry name" value="UNCHARACTERIZED PROTEIN YVCK-RELATED"/>
    <property type="match status" value="1"/>
</dbReference>
<dbReference type="InterPro" id="IPR010119">
    <property type="entry name" value="Gluconeogen_factor"/>
</dbReference>
<dbReference type="RefSeq" id="WP_114643702.1">
    <property type="nucleotide sequence ID" value="NZ_JAACIO010000047.1"/>
</dbReference>
<accession>A0ABX9KCZ5</accession>
<dbReference type="PANTHER" id="PTHR30135:SF3">
    <property type="entry name" value="GLUCONEOGENESIS FACTOR-RELATED"/>
    <property type="match status" value="1"/>
</dbReference>
<evidence type="ECO:0000256" key="1">
    <source>
        <dbReference type="ARBA" id="ARBA00022490"/>
    </source>
</evidence>
<dbReference type="InterPro" id="IPR002882">
    <property type="entry name" value="CofD"/>
</dbReference>
<organism evidence="3 4">
    <name type="scientific">Psychrilyobacter piezotolerans</name>
    <dbReference type="NCBI Taxonomy" id="2293438"/>
    <lineage>
        <taxon>Bacteria</taxon>
        <taxon>Fusobacteriati</taxon>
        <taxon>Fusobacteriota</taxon>
        <taxon>Fusobacteriia</taxon>
        <taxon>Fusobacteriales</taxon>
        <taxon>Fusobacteriaceae</taxon>
        <taxon>Psychrilyobacter</taxon>
    </lineage>
</organism>
<protein>
    <recommendedName>
        <fullName evidence="2">Putative gluconeogenesis factor</fullName>
    </recommendedName>
</protein>
<proteinExistence type="inferred from homology"/>
<gene>
    <name evidence="3" type="ORF">DYH56_15135</name>
</gene>
<sequence length="321" mass="35080">MKNKPKIVVLGGGTGLSNLLRGLKYFPLDITAIVTVADDGGSSGRLRTEFNIPAPGDIRNVMIALSEFESKGEELLNYRFGGTSDLAGHPIGNLMLTAMINMEGNIVDGIKALNEVLNIKGTVLPATSSSCTLLAEMEDGEIVAGESKIPAVNKRIKRVYFDKKPKAVRETVSAIEQADMVIVGIGSLYTSIMPNLIIEEIKDAIVKSKAHKIYVSNAMEQPGETAGYSVGDHIKAIYSHVGVEFFNSVIVNSKKIPNDILKKYKEQDVKEIKIDLENLKKYSLKIIQEPLIEISENKTVRHNPLKLASTIYSLVLGKIKL</sequence>
<dbReference type="Gene3D" id="3.40.50.10680">
    <property type="entry name" value="CofD-like domains"/>
    <property type="match status" value="1"/>
</dbReference>
<evidence type="ECO:0000313" key="4">
    <source>
        <dbReference type="Proteomes" id="UP000263486"/>
    </source>
</evidence>
<evidence type="ECO:0000256" key="2">
    <source>
        <dbReference type="HAMAP-Rule" id="MF_00973"/>
    </source>
</evidence>
<dbReference type="CDD" id="cd07187">
    <property type="entry name" value="YvcK_like"/>
    <property type="match status" value="1"/>
</dbReference>